<evidence type="ECO:0000256" key="3">
    <source>
        <dbReference type="ARBA" id="ARBA00022692"/>
    </source>
</evidence>
<feature type="transmembrane region" description="Helical" evidence="10">
    <location>
        <begin position="1102"/>
        <end position="1124"/>
    </location>
</feature>
<reference evidence="13" key="1">
    <citation type="submission" date="2016-09" db="EMBL/GenBank/DDBJ databases">
        <authorList>
            <person name="Hebert L."/>
            <person name="Moumen B."/>
        </authorList>
    </citation>
    <scope>NUCLEOTIDE SEQUENCE [LARGE SCALE GENOMIC DNA]</scope>
    <source>
        <strain evidence="13">OVI</strain>
    </source>
</reference>
<organism evidence="13 14">
    <name type="scientific">Trypanosoma equiperdum</name>
    <dbReference type="NCBI Taxonomy" id="5694"/>
    <lineage>
        <taxon>Eukaryota</taxon>
        <taxon>Discoba</taxon>
        <taxon>Euglenozoa</taxon>
        <taxon>Kinetoplastea</taxon>
        <taxon>Metakinetoplastina</taxon>
        <taxon>Trypanosomatida</taxon>
        <taxon>Trypanosomatidae</taxon>
        <taxon>Trypanosoma</taxon>
    </lineage>
</organism>
<dbReference type="CDD" id="cd03244">
    <property type="entry name" value="ABCC_MRP_domain2"/>
    <property type="match status" value="1"/>
</dbReference>
<feature type="region of interest" description="Disordered" evidence="9">
    <location>
        <begin position="672"/>
        <end position="738"/>
    </location>
</feature>
<feature type="compositionally biased region" description="Polar residues" evidence="9">
    <location>
        <begin position="1003"/>
        <end position="1018"/>
    </location>
</feature>
<feature type="domain" description="ABC transmembrane type-1" evidence="12">
    <location>
        <begin position="1090"/>
        <end position="1379"/>
    </location>
</feature>
<evidence type="ECO:0000256" key="2">
    <source>
        <dbReference type="ARBA" id="ARBA00022448"/>
    </source>
</evidence>
<evidence type="ECO:0000313" key="14">
    <source>
        <dbReference type="Proteomes" id="UP000195570"/>
    </source>
</evidence>
<dbReference type="InterPro" id="IPR011527">
    <property type="entry name" value="ABC1_TM_dom"/>
</dbReference>
<dbReference type="PROSITE" id="PS00211">
    <property type="entry name" value="ABC_TRANSPORTER_1"/>
    <property type="match status" value="2"/>
</dbReference>
<evidence type="ECO:0000259" key="12">
    <source>
        <dbReference type="PROSITE" id="PS50929"/>
    </source>
</evidence>
<feature type="transmembrane region" description="Helical" evidence="10">
    <location>
        <begin position="1233"/>
        <end position="1253"/>
    </location>
</feature>
<comment type="subcellular location">
    <subcellularLocation>
        <location evidence="1">Membrane</location>
        <topology evidence="1">Multi-pass membrane protein</topology>
    </subcellularLocation>
</comment>
<dbReference type="InterPro" id="IPR027417">
    <property type="entry name" value="P-loop_NTPase"/>
</dbReference>
<dbReference type="FunFam" id="1.20.1560.10:FF:000010">
    <property type="entry name" value="Multidrug resistance-associated ABC transporter"/>
    <property type="match status" value="1"/>
</dbReference>
<keyword evidence="4" id="KW-0547">Nucleotide-binding</keyword>
<dbReference type="InterPro" id="IPR050173">
    <property type="entry name" value="ABC_transporter_C-like"/>
</dbReference>
<dbReference type="InterPro" id="IPR003593">
    <property type="entry name" value="AAA+_ATPase"/>
</dbReference>
<keyword evidence="5" id="KW-0067">ATP-binding</keyword>
<keyword evidence="8" id="KW-0325">Glycoprotein</keyword>
<dbReference type="InterPro" id="IPR017871">
    <property type="entry name" value="ABC_transporter-like_CS"/>
</dbReference>
<dbReference type="EMBL" id="CZPT02001265">
    <property type="protein sequence ID" value="SCU69648.1"/>
    <property type="molecule type" value="Genomic_DNA"/>
</dbReference>
<feature type="region of interest" description="Disordered" evidence="9">
    <location>
        <begin position="199"/>
        <end position="227"/>
    </location>
</feature>
<dbReference type="CDD" id="cd03250">
    <property type="entry name" value="ABCC_MRP_domain1"/>
    <property type="match status" value="1"/>
</dbReference>
<dbReference type="Pfam" id="PF00664">
    <property type="entry name" value="ABC_membrane"/>
    <property type="match status" value="2"/>
</dbReference>
<evidence type="ECO:0000259" key="11">
    <source>
        <dbReference type="PROSITE" id="PS50893"/>
    </source>
</evidence>
<evidence type="ECO:0000313" key="13">
    <source>
        <dbReference type="EMBL" id="SCU69648.1"/>
    </source>
</evidence>
<dbReference type="GO" id="GO:0016020">
    <property type="term" value="C:membrane"/>
    <property type="evidence" value="ECO:0007669"/>
    <property type="project" value="UniProtKB-SubCell"/>
</dbReference>
<feature type="transmembrane region" description="Helical" evidence="10">
    <location>
        <begin position="580"/>
        <end position="599"/>
    </location>
</feature>
<feature type="region of interest" description="Disordered" evidence="9">
    <location>
        <begin position="1038"/>
        <end position="1058"/>
    </location>
</feature>
<keyword evidence="2" id="KW-0813">Transport</keyword>
<dbReference type="InterPro" id="IPR044746">
    <property type="entry name" value="ABCC_6TM_D1"/>
</dbReference>
<keyword evidence="14" id="KW-1185">Reference proteome</keyword>
<comment type="caution">
    <text evidence="13">The sequence shown here is derived from an EMBL/GenBank/DDBJ whole genome shotgun (WGS) entry which is preliminary data.</text>
</comment>
<proteinExistence type="predicted"/>
<evidence type="ECO:0000256" key="7">
    <source>
        <dbReference type="ARBA" id="ARBA00023136"/>
    </source>
</evidence>
<dbReference type="SUPFAM" id="SSF90123">
    <property type="entry name" value="ABC transporter transmembrane region"/>
    <property type="match status" value="2"/>
</dbReference>
<dbReference type="Gene3D" id="3.40.50.300">
    <property type="entry name" value="P-loop containing nucleotide triphosphate hydrolases"/>
    <property type="match status" value="2"/>
</dbReference>
<dbReference type="Proteomes" id="UP000195570">
    <property type="component" value="Unassembled WGS sequence"/>
</dbReference>
<feature type="transmembrane region" description="Helical" evidence="10">
    <location>
        <begin position="1136"/>
        <end position="1161"/>
    </location>
</feature>
<dbReference type="GO" id="GO:0140359">
    <property type="term" value="F:ABC-type transporter activity"/>
    <property type="evidence" value="ECO:0007669"/>
    <property type="project" value="InterPro"/>
</dbReference>
<feature type="compositionally biased region" description="Basic and acidic residues" evidence="9">
    <location>
        <begin position="977"/>
        <end position="1002"/>
    </location>
</feature>
<dbReference type="RefSeq" id="XP_067080589.1">
    <property type="nucleotide sequence ID" value="XM_067224488.1"/>
</dbReference>
<feature type="transmembrane region" description="Helical" evidence="10">
    <location>
        <begin position="1325"/>
        <end position="1346"/>
    </location>
</feature>
<dbReference type="InterPro" id="IPR036640">
    <property type="entry name" value="ABC1_TM_sf"/>
</dbReference>
<dbReference type="SMART" id="SM00382">
    <property type="entry name" value="AAA"/>
    <property type="match status" value="2"/>
</dbReference>
<keyword evidence="6 10" id="KW-1133">Transmembrane helix</keyword>
<feature type="domain" description="ABC transmembrane type-1" evidence="12">
    <location>
        <begin position="315"/>
        <end position="596"/>
    </location>
</feature>
<feature type="transmembrane region" description="Helical" evidence="10">
    <location>
        <begin position="458"/>
        <end position="481"/>
    </location>
</feature>
<feature type="compositionally biased region" description="Low complexity" evidence="9">
    <location>
        <begin position="19"/>
        <end position="30"/>
    </location>
</feature>
<dbReference type="GO" id="GO:0016887">
    <property type="term" value="F:ATP hydrolysis activity"/>
    <property type="evidence" value="ECO:0007669"/>
    <property type="project" value="InterPro"/>
</dbReference>
<dbReference type="PANTHER" id="PTHR24223">
    <property type="entry name" value="ATP-BINDING CASSETTE SUB-FAMILY C"/>
    <property type="match status" value="1"/>
</dbReference>
<dbReference type="CDD" id="cd18580">
    <property type="entry name" value="ABC_6TM_ABCC_D2"/>
    <property type="match status" value="1"/>
</dbReference>
<accession>A0A1G4IBL6</accession>
<protein>
    <submittedName>
        <fullName evidence="13">Multidrug resistance protein A</fullName>
    </submittedName>
</protein>
<feature type="region of interest" description="Disordered" evidence="9">
    <location>
        <begin position="1471"/>
        <end position="1493"/>
    </location>
</feature>
<keyword evidence="3 10" id="KW-0812">Transmembrane</keyword>
<feature type="compositionally biased region" description="Basic residues" evidence="9">
    <location>
        <begin position="199"/>
        <end position="212"/>
    </location>
</feature>
<dbReference type="PANTHER" id="PTHR24223:SF273">
    <property type="entry name" value="MULTIDRUG RESISTANCE PROTEIN E"/>
    <property type="match status" value="1"/>
</dbReference>
<dbReference type="FunFam" id="1.20.1560.10:FF:000082">
    <property type="entry name" value="ABC transporter, multidrug resistance associated protein"/>
    <property type="match status" value="1"/>
</dbReference>
<dbReference type="GeneID" id="92375154"/>
<dbReference type="GO" id="GO:0005524">
    <property type="term" value="F:ATP binding"/>
    <property type="evidence" value="ECO:0007669"/>
    <property type="project" value="UniProtKB-KW"/>
</dbReference>
<dbReference type="InterPro" id="IPR044726">
    <property type="entry name" value="ABCC_6TM_D2"/>
</dbReference>
<dbReference type="FunFam" id="3.40.50.300:FF:000630">
    <property type="entry name" value="ATP-binding cassette (ABC) transporter, putative"/>
    <property type="match status" value="1"/>
</dbReference>
<sequence length="1759" mass="193805">MNADSGEESREPLLRGGHSNDSNNHTDTNDAGTTEVHITADVTPKPTMDILLRSEQQLNTRRHLWQAQIHALLGPEPPYALRPEDRAGFLFGRLYHTWTGPLMSLAARGVSLVPEDIPLPTRDVRAFNSGLRLLQTLEEQKFRRFGWDSYTADGDDAAVVRHRRDRQSVGLLRWVGPVQQLRRPRQMYAGVEWKSAPRHRVREQRRSMRKREKKGEELDTNGEKNVMPFHNGVIDGEHLFSTTDGAHTATCEAVGDIVFISPFESQGQERQSNPQGSTRKTYKNGIFMPITSQKPPKHISVARALFDTFGSSVYILIPIQMLQDACQLAAPVILQKYIEYVQMSDQDWKGGVALVATLCFFSLVQSAAGNKLTQMSRRVGLTFHNALLTVLFTKCATVARKGLAHPDMSVGRIVNMVSNDVGSARSLPTLLPIMVGAPLRLAVGALLLYQLVGLSALAGLGVVLVFLPLQGVLMGRFFGFLNTIARLRDERLKATNELLSGIRVAKYMSWEPALVCQIEKKRREELKALRSIQHMYIIVAFLSNAVPSLVVAAVFVLFHVLGNELTPTVVFPTIALFRLIQMPFIMIPVSVSAFSRFIVSMRRISAFLENDDVESGLLEMQKHERDGRQIRGPDHIRWSLIGGDSTAVIEFMNAAISTYAPHKLPPCESELKKANKKGKSNGGITGDRVEGGDDADDREGRGDIQTTENNNGNAGGGRGHGHGQSHAHGHGHGHGAADGTTEYYEVRRKELLHNVTLRIPKGSLTCIVGETGCGKSTLLESLLPGGYEITSGTLRAPATVAYVPQQPWIMNATLRENILFFSDMDEARFRRALRCAQLDCDLELLANGVETEIGENGVNLSGGQKARVGLARALYAERDVYLLDDPLSALDVHVGEKVLQDCLLGELSGTTRVLATHQLHVLRHADLIVVLGSEGTTVFTGNYEEYKTFTGEAAGDSHRGDDDVNDGQSANDNSACDETHEGISTEMPRERDDTMGPGERDNGVTTWDPLNNVETTSHGNGGDVAACESPLIDDYCDDSPAETGAANGKHTKLQKLSPLEDGKKEVSGKLMTDEEVATGSVPFAVYARYAAASGGAKTCVPLLILFVLTEVVMVSPFLWLSFFTMKTFNLPVNTYLFVYGGLVFASVLCSPLRWATGYGVLRAGSYRLFERLLRSVVAAPMSFFDTTPLGRVINRFSKDMTNIDEIIPDSIVYLVQCALSLTSSVAVMVASQYLVIAAIIPCGFIYYRLMLFYNNANRELRRVTNRVSSPVFSILGEMLAGRSCMDAFGKTPSFLTEALRRVDVVSACSYVEVVCNCWLAVRIDLLVTVVLTAISGLGVYLVLQFGTVDVGLLSLSLTMAVNISTILTSMVGQAATVEANMNSVERVLHYAHNIEHEDLMEDMEKAIKKQEERDRQMEKNERKKNKKGVASAGENRTDGAEVNRPTNGMSGPNGHDFEAARGSCVSIRVTGGAESDEENGGTDKPSTAHVPSRHFHYTTSSAVEFCNVSMRYRQGQPLVLRDLTFRITTGQKVGVIGRTGSGKSSLLLTLLRMVDIEGGNILIEGHPIRSYRLRKLRQLFSVIPQDPVLFDGTLRDNLDPLHTSSDEEIFETLRLVGMQDRITSSAEGLRSRVVDCGANFSVGQRQLLCMARALLRRDSRFVLMDEATANIDPALDRQLQYAIRHTFVTHTVITVAHRLHTLASYDLLLLLKDGRVVETGRPRDLVMDENSRFSRMVAAMGENALKNFMEATERDSFPR</sequence>
<name>A0A1G4IBL6_TRYEQ</name>
<evidence type="ECO:0000256" key="1">
    <source>
        <dbReference type="ARBA" id="ARBA00004141"/>
    </source>
</evidence>
<dbReference type="Pfam" id="PF00005">
    <property type="entry name" value="ABC_tran"/>
    <property type="match status" value="2"/>
</dbReference>
<gene>
    <name evidence="13" type="ORF">TEOVI_000121400</name>
</gene>
<dbReference type="SUPFAM" id="SSF52540">
    <property type="entry name" value="P-loop containing nucleoside triphosphate hydrolases"/>
    <property type="match status" value="2"/>
</dbReference>
<evidence type="ECO:0000256" key="10">
    <source>
        <dbReference type="SAM" id="Phobius"/>
    </source>
</evidence>
<feature type="compositionally biased region" description="Basic and acidic residues" evidence="9">
    <location>
        <begin position="1410"/>
        <end position="1421"/>
    </location>
</feature>
<feature type="domain" description="ABC transporter" evidence="11">
    <location>
        <begin position="735"/>
        <end position="959"/>
    </location>
</feature>
<evidence type="ECO:0000256" key="4">
    <source>
        <dbReference type="ARBA" id="ARBA00022741"/>
    </source>
</evidence>
<feature type="compositionally biased region" description="Basic residues" evidence="9">
    <location>
        <begin position="719"/>
        <end position="733"/>
    </location>
</feature>
<dbReference type="PROSITE" id="PS50929">
    <property type="entry name" value="ABC_TM1F"/>
    <property type="match status" value="2"/>
</dbReference>
<feature type="domain" description="ABC transporter" evidence="11">
    <location>
        <begin position="1503"/>
        <end position="1738"/>
    </location>
</feature>
<keyword evidence="7 10" id="KW-0472">Membrane</keyword>
<evidence type="ECO:0000256" key="6">
    <source>
        <dbReference type="ARBA" id="ARBA00022989"/>
    </source>
</evidence>
<feature type="transmembrane region" description="Helical" evidence="10">
    <location>
        <begin position="1206"/>
        <end position="1227"/>
    </location>
</feature>
<feature type="region of interest" description="Disordered" evidence="9">
    <location>
        <begin position="952"/>
        <end position="1024"/>
    </location>
</feature>
<dbReference type="PROSITE" id="PS50893">
    <property type="entry name" value="ABC_TRANSPORTER_2"/>
    <property type="match status" value="2"/>
</dbReference>
<evidence type="ECO:0000256" key="5">
    <source>
        <dbReference type="ARBA" id="ARBA00022840"/>
    </source>
</evidence>
<dbReference type="Gene3D" id="1.20.1560.10">
    <property type="entry name" value="ABC transporter type 1, transmembrane domain"/>
    <property type="match status" value="2"/>
</dbReference>
<dbReference type="InterPro" id="IPR003439">
    <property type="entry name" value="ABC_transporter-like_ATP-bd"/>
</dbReference>
<feature type="region of interest" description="Disordered" evidence="9">
    <location>
        <begin position="1410"/>
        <end position="1458"/>
    </location>
</feature>
<feature type="region of interest" description="Disordered" evidence="9">
    <location>
        <begin position="1"/>
        <end position="35"/>
    </location>
</feature>
<feature type="compositionally biased region" description="Polar residues" evidence="9">
    <location>
        <begin position="966"/>
        <end position="976"/>
    </location>
</feature>
<evidence type="ECO:0000256" key="9">
    <source>
        <dbReference type="SAM" id="MobiDB-lite"/>
    </source>
</evidence>
<dbReference type="VEuPathDB" id="TriTrypDB:TEOVI_000121400"/>
<feature type="transmembrane region" description="Helical" evidence="10">
    <location>
        <begin position="536"/>
        <end position="560"/>
    </location>
</feature>
<dbReference type="CDD" id="cd18579">
    <property type="entry name" value="ABC_6TM_ABCC_D1"/>
    <property type="match status" value="1"/>
</dbReference>
<dbReference type="FunFam" id="3.40.50.300:FF:002055">
    <property type="entry name" value="ATP-binding cassette protein subfamily C, member 1"/>
    <property type="match status" value="1"/>
</dbReference>
<evidence type="ECO:0000256" key="8">
    <source>
        <dbReference type="ARBA" id="ARBA00023180"/>
    </source>
</evidence>